<dbReference type="Pfam" id="PF09380">
    <property type="entry name" value="FERM_C"/>
    <property type="match status" value="1"/>
</dbReference>
<comment type="similarity">
    <text evidence="3">Belongs to the protein-tyrosine phosphatase family. Non-receptor class subfamily.</text>
</comment>
<dbReference type="InterPro" id="IPR003595">
    <property type="entry name" value="Tyr_Pase_cat"/>
</dbReference>
<dbReference type="Gene3D" id="2.30.29.30">
    <property type="entry name" value="Pleckstrin-homology domain (PH domain)/Phosphotyrosine-binding domain (PTB)"/>
    <property type="match status" value="1"/>
</dbReference>
<dbReference type="PROSITE" id="PS00383">
    <property type="entry name" value="TYR_PHOSPHATASE_1"/>
    <property type="match status" value="1"/>
</dbReference>
<keyword evidence="9" id="KW-0206">Cytoskeleton</keyword>
<dbReference type="PROSITE" id="PS50057">
    <property type="entry name" value="FERM_3"/>
    <property type="match status" value="1"/>
</dbReference>
<dbReference type="PRINTS" id="PR00935">
    <property type="entry name" value="BAND41"/>
</dbReference>
<dbReference type="InterPro" id="IPR000387">
    <property type="entry name" value="Tyr_Pase_dom"/>
</dbReference>
<dbReference type="GO" id="GO:0070161">
    <property type="term" value="C:anchoring junction"/>
    <property type="evidence" value="ECO:0007669"/>
    <property type="project" value="UniProtKB-SubCell"/>
</dbReference>
<dbReference type="CDD" id="cd14473">
    <property type="entry name" value="FERM_B-lobe"/>
    <property type="match status" value="1"/>
</dbReference>
<dbReference type="SUPFAM" id="SSF50729">
    <property type="entry name" value="PH domain-like"/>
    <property type="match status" value="1"/>
</dbReference>
<feature type="domain" description="Tyrosine specific protein phosphatases" evidence="12">
    <location>
        <begin position="1011"/>
        <end position="1063"/>
    </location>
</feature>
<dbReference type="SUPFAM" id="SSF54236">
    <property type="entry name" value="Ubiquitin-like"/>
    <property type="match status" value="1"/>
</dbReference>
<dbReference type="Pfam" id="PF00373">
    <property type="entry name" value="FERM_M"/>
    <property type="match status" value="1"/>
</dbReference>
<keyword evidence="7" id="KW-0904">Protein phosphatase</keyword>
<evidence type="ECO:0000313" key="14">
    <source>
        <dbReference type="EMBL" id="CAD7262464.1"/>
    </source>
</evidence>
<evidence type="ECO:0000256" key="9">
    <source>
        <dbReference type="ARBA" id="ARBA00023212"/>
    </source>
</evidence>
<dbReference type="SMART" id="SM00295">
    <property type="entry name" value="B41"/>
    <property type="match status" value="1"/>
</dbReference>
<feature type="region of interest" description="Disordered" evidence="10">
    <location>
        <begin position="744"/>
        <end position="820"/>
    </location>
</feature>
<evidence type="ECO:0000256" key="7">
    <source>
        <dbReference type="ARBA" id="ARBA00022912"/>
    </source>
</evidence>
<comment type="subcellular location">
    <subcellularLocation>
        <location evidence="2">Cell junction</location>
    </subcellularLocation>
    <subcellularLocation>
        <location evidence="1">Cytoplasm</location>
        <location evidence="1">Cytoskeleton</location>
    </subcellularLocation>
</comment>
<dbReference type="InterPro" id="IPR014352">
    <property type="entry name" value="FERM/acyl-CoA-bd_prot_sf"/>
</dbReference>
<dbReference type="GO" id="GO:0005856">
    <property type="term" value="C:cytoskeleton"/>
    <property type="evidence" value="ECO:0007669"/>
    <property type="project" value="UniProtKB-SubCell"/>
</dbReference>
<evidence type="ECO:0000259" key="11">
    <source>
        <dbReference type="PROSITE" id="PS50055"/>
    </source>
</evidence>
<evidence type="ECO:0000256" key="1">
    <source>
        <dbReference type="ARBA" id="ARBA00004245"/>
    </source>
</evidence>
<dbReference type="SMART" id="SM00404">
    <property type="entry name" value="PTPc_motif"/>
    <property type="match status" value="1"/>
</dbReference>
<dbReference type="GO" id="GO:0048666">
    <property type="term" value="P:neuron development"/>
    <property type="evidence" value="ECO:0007669"/>
    <property type="project" value="UniProtKB-ARBA"/>
</dbReference>
<dbReference type="EC" id="3.1.3.48" evidence="4"/>
<evidence type="ECO:0000256" key="4">
    <source>
        <dbReference type="ARBA" id="ARBA00013064"/>
    </source>
</evidence>
<dbReference type="EMBL" id="OC002844">
    <property type="protein sequence ID" value="CAD7262464.1"/>
    <property type="molecule type" value="Genomic_DNA"/>
</dbReference>
<protein>
    <recommendedName>
        <fullName evidence="4">protein-tyrosine-phosphatase</fullName>
        <ecNumber evidence="4">3.1.3.48</ecNumber>
    </recommendedName>
</protein>
<dbReference type="InterPro" id="IPR000242">
    <property type="entry name" value="PTP_cat"/>
</dbReference>
<dbReference type="FunFam" id="1.20.80.10:FF:000014">
    <property type="entry name" value="Tyrosine-protein phosphatase non-receptor type"/>
    <property type="match status" value="1"/>
</dbReference>
<feature type="domain" description="FERM" evidence="13">
    <location>
        <begin position="48"/>
        <end position="335"/>
    </location>
</feature>
<keyword evidence="6" id="KW-0378">Hydrolase</keyword>
<dbReference type="GO" id="GO:0004725">
    <property type="term" value="F:protein tyrosine phosphatase activity"/>
    <property type="evidence" value="ECO:0007669"/>
    <property type="project" value="UniProtKB-EC"/>
</dbReference>
<dbReference type="InterPro" id="IPR018979">
    <property type="entry name" value="FERM_N"/>
</dbReference>
<dbReference type="InterPro" id="IPR018980">
    <property type="entry name" value="FERM_PH-like_C"/>
</dbReference>
<dbReference type="InterPro" id="IPR000299">
    <property type="entry name" value="FERM_domain"/>
</dbReference>
<sequence length="1097" mass="123248">MRSGPPQGTSEAGDCPGCHTTDKRVNNMPFKLRLKKSRQYNVVSKSLFVICVELLDGTSIECTLSAESVGRECLDNVCQRLGLHQPEFFGLRYLSHQSQPRWVEMNQPLKKQLDKHAREPNLYLRVMFYVSGVVLLHDEMTRYHYFLQLKLDVIEGRIGCNHKQAVLLASYSMQAEFGNHDLERHTAEYLKDFALFPKHLTKEGQLENLTEAVICQHAALGGLSQGTAEEYYILAAQQLDGYGQETFMAKYSLDSCLVRAGGFCGPAGRVVEPAASGVGAIGWNDIANVVNHKRGFSIEGQPPYETLNFQFPEPESARYIWSMCINQHRFYMQHKQELEDPGRQNLHSEEQGCTTLFQGGSEDCQLLDSRDDLDMSVPGGGMEWDMAIQRAQSTSCLDLSKNSSDLDMLRSMLPSYRPAPDYETAIQQKFPNAGQANNNISIRPNHQIGGILYSSQPEIHQENAIQENLNSYRNFKHYPDVAQVDRLYEEPQRIMKSRRDHNSPQQTVLPALHTYSTPELDTLESNLVQGLQLLHLYKPPPPYPINRPSSNSTPDLASQTLAPPHPCFVNMQVSGSSPDLVSSRNVGRHHSPLQDDLDQQPHFLESAVVSLHQHSPQHHLLPNSEVHHTYTNIAAMLDQRAVYHDIEAILEESAEDISIRSRTSSIQSAPEMSRASMEQKLPGNNVQGPLMTNNNLVHQQYYHMQSANNIHVQLNHAPSKAHELASFSLPYPSKNKLASSTADTIYSPDHSLSQGKLSPGSSGSQDSTKQKRRRWALLVGGKSGKSSTATRRSKSKDRTPEEEAASNAQHRWSTGLPRVPLPPSISKETMCLLLEKKLVDSQLFFEFEKIPKKKSNVEFTTALHPDNVSRNRYKDVLPYEENRVRLTPNKENRLGYFNASHITATVGNQQRFYIAAQSPLPNTIISFWQMVWEADVYLLVMLNGNKEEGATPYCPQLGDRVWHQFSQETGHCITTKLRLYHAPSRRARGVWHLQYPEWGDQGCPSSVGHFLGFLEELSSVRQHTVSEIPAGHNRNPPVLVHCSAGVGRTGVTILSDLLLYTLDHNQEHIKSVTDNEVSSLLNPGTCGLHIVHGSLRT</sequence>
<evidence type="ECO:0000259" key="12">
    <source>
        <dbReference type="PROSITE" id="PS50056"/>
    </source>
</evidence>
<feature type="region of interest" description="Disordered" evidence="10">
    <location>
        <begin position="1"/>
        <end position="20"/>
    </location>
</feature>
<dbReference type="Pfam" id="PF00102">
    <property type="entry name" value="Y_phosphatase"/>
    <property type="match status" value="1"/>
</dbReference>
<dbReference type="SUPFAM" id="SSF47031">
    <property type="entry name" value="Second domain of FERM"/>
    <property type="match status" value="1"/>
</dbReference>
<dbReference type="SUPFAM" id="SSF52799">
    <property type="entry name" value="(Phosphotyrosine protein) phosphatases II"/>
    <property type="match status" value="1"/>
</dbReference>
<dbReference type="SMART" id="SM00194">
    <property type="entry name" value="PTPc"/>
    <property type="match status" value="1"/>
</dbReference>
<dbReference type="InterPro" id="IPR035963">
    <property type="entry name" value="FERM_2"/>
</dbReference>
<reference evidence="14" key="1">
    <citation type="submission" date="2020-11" db="EMBL/GenBank/DDBJ databases">
        <authorList>
            <person name="Tran Van P."/>
        </authorList>
    </citation>
    <scope>NUCLEOTIDE SEQUENCE</scope>
</reference>
<dbReference type="PROSITE" id="PS50056">
    <property type="entry name" value="TYR_PHOSPHATASE_2"/>
    <property type="match status" value="1"/>
</dbReference>
<dbReference type="PANTHER" id="PTHR45706">
    <property type="entry name" value="TYROSINE-PROTEIN PHOSPHATASE"/>
    <property type="match status" value="1"/>
</dbReference>
<evidence type="ECO:0000256" key="2">
    <source>
        <dbReference type="ARBA" id="ARBA00004282"/>
    </source>
</evidence>
<proteinExistence type="inferred from homology"/>
<evidence type="ECO:0000256" key="10">
    <source>
        <dbReference type="SAM" id="MobiDB-lite"/>
    </source>
</evidence>
<accession>A0A7R9AXP2</accession>
<dbReference type="Gene3D" id="1.20.80.10">
    <property type="match status" value="1"/>
</dbReference>
<feature type="domain" description="Tyrosine-protein phosphatase" evidence="11">
    <location>
        <begin position="843"/>
        <end position="1074"/>
    </location>
</feature>
<dbReference type="InterPro" id="IPR016130">
    <property type="entry name" value="Tyr_Pase_AS"/>
</dbReference>
<evidence type="ECO:0000256" key="3">
    <source>
        <dbReference type="ARBA" id="ARBA00009649"/>
    </source>
</evidence>
<evidence type="ECO:0000259" key="13">
    <source>
        <dbReference type="PROSITE" id="PS50057"/>
    </source>
</evidence>
<feature type="compositionally biased region" description="Polar residues" evidence="10">
    <location>
        <begin position="744"/>
        <end position="767"/>
    </location>
</feature>
<keyword evidence="5" id="KW-0963">Cytoplasm</keyword>
<keyword evidence="8" id="KW-0965">Cell junction</keyword>
<gene>
    <name evidence="14" type="ORF">TSIB3V08_LOCUS6570</name>
</gene>
<dbReference type="InterPro" id="IPR029021">
    <property type="entry name" value="Prot-tyrosine_phosphatase-like"/>
</dbReference>
<dbReference type="Gene3D" id="3.90.190.10">
    <property type="entry name" value="Protein tyrosine phosphatase superfamily"/>
    <property type="match status" value="1"/>
</dbReference>
<evidence type="ECO:0000256" key="6">
    <source>
        <dbReference type="ARBA" id="ARBA00022801"/>
    </source>
</evidence>
<dbReference type="PANTHER" id="PTHR45706:SF1">
    <property type="entry name" value="PEZ, ISOFORM A"/>
    <property type="match status" value="1"/>
</dbReference>
<dbReference type="InterPro" id="IPR019748">
    <property type="entry name" value="FERM_central"/>
</dbReference>
<dbReference type="GO" id="GO:0009887">
    <property type="term" value="P:animal organ morphogenesis"/>
    <property type="evidence" value="ECO:0007669"/>
    <property type="project" value="UniProtKB-ARBA"/>
</dbReference>
<name>A0A7R9AXP2_TIMSH</name>
<dbReference type="Gene3D" id="3.10.20.90">
    <property type="entry name" value="Phosphatidylinositol 3-kinase Catalytic Subunit, Chain A, domain 1"/>
    <property type="match status" value="1"/>
</dbReference>
<dbReference type="SMART" id="SM01196">
    <property type="entry name" value="FERM_C"/>
    <property type="match status" value="1"/>
</dbReference>
<evidence type="ECO:0000256" key="5">
    <source>
        <dbReference type="ARBA" id="ARBA00022490"/>
    </source>
</evidence>
<evidence type="ECO:0000256" key="8">
    <source>
        <dbReference type="ARBA" id="ARBA00022949"/>
    </source>
</evidence>
<dbReference type="InterPro" id="IPR029071">
    <property type="entry name" value="Ubiquitin-like_domsf"/>
</dbReference>
<dbReference type="FunFam" id="3.10.20.90:FF:000039">
    <property type="entry name" value="Tyrosine-protein phosphatase non-receptor type"/>
    <property type="match status" value="1"/>
</dbReference>
<dbReference type="InterPro" id="IPR011993">
    <property type="entry name" value="PH-like_dom_sf"/>
</dbReference>
<feature type="compositionally biased region" description="Polar residues" evidence="10">
    <location>
        <begin position="1"/>
        <end position="10"/>
    </location>
</feature>
<dbReference type="AlphaFoldDB" id="A0A7R9AXP2"/>
<dbReference type="PRINTS" id="PR00700">
    <property type="entry name" value="PRTYPHPHTASE"/>
</dbReference>
<dbReference type="PROSITE" id="PS50055">
    <property type="entry name" value="TYR_PHOSPHATASE_PTP"/>
    <property type="match status" value="1"/>
</dbReference>
<dbReference type="GO" id="GO:0071944">
    <property type="term" value="C:cell periphery"/>
    <property type="evidence" value="ECO:0007669"/>
    <property type="project" value="UniProtKB-ARBA"/>
</dbReference>
<dbReference type="Pfam" id="PF09379">
    <property type="entry name" value="FERM_N"/>
    <property type="match status" value="1"/>
</dbReference>
<dbReference type="CDD" id="cd17099">
    <property type="entry name" value="FERM_F1_PTPN14_like"/>
    <property type="match status" value="1"/>
</dbReference>
<organism evidence="14">
    <name type="scientific">Timema shepardi</name>
    <name type="common">Walking stick</name>
    <dbReference type="NCBI Taxonomy" id="629360"/>
    <lineage>
        <taxon>Eukaryota</taxon>
        <taxon>Metazoa</taxon>
        <taxon>Ecdysozoa</taxon>
        <taxon>Arthropoda</taxon>
        <taxon>Hexapoda</taxon>
        <taxon>Insecta</taxon>
        <taxon>Pterygota</taxon>
        <taxon>Neoptera</taxon>
        <taxon>Polyneoptera</taxon>
        <taxon>Phasmatodea</taxon>
        <taxon>Timematodea</taxon>
        <taxon>Timematoidea</taxon>
        <taxon>Timematidae</taxon>
        <taxon>Timema</taxon>
    </lineage>
</organism>
<dbReference type="InterPro" id="IPR019749">
    <property type="entry name" value="Band_41_domain"/>
</dbReference>